<dbReference type="AlphaFoldDB" id="A0A645H389"/>
<sequence>MLPNLVGKILQIKGTVPVGKHRLMIVGPSIAV</sequence>
<accession>A0A645H389</accession>
<organism evidence="1">
    <name type="scientific">bioreactor metagenome</name>
    <dbReference type="NCBI Taxonomy" id="1076179"/>
    <lineage>
        <taxon>unclassified sequences</taxon>
        <taxon>metagenomes</taxon>
        <taxon>ecological metagenomes</taxon>
    </lineage>
</organism>
<evidence type="ECO:0000313" key="1">
    <source>
        <dbReference type="EMBL" id="MPN33160.1"/>
    </source>
</evidence>
<gene>
    <name evidence="1" type="ORF">SDC9_180644</name>
</gene>
<name>A0A645H389_9ZZZZ</name>
<comment type="caution">
    <text evidence="1">The sequence shown here is derived from an EMBL/GenBank/DDBJ whole genome shotgun (WGS) entry which is preliminary data.</text>
</comment>
<proteinExistence type="predicted"/>
<dbReference type="EMBL" id="VSSQ01085540">
    <property type="protein sequence ID" value="MPN33160.1"/>
    <property type="molecule type" value="Genomic_DNA"/>
</dbReference>
<reference evidence="1" key="1">
    <citation type="submission" date="2019-08" db="EMBL/GenBank/DDBJ databases">
        <authorList>
            <person name="Kucharzyk K."/>
            <person name="Murdoch R.W."/>
            <person name="Higgins S."/>
            <person name="Loffler F."/>
        </authorList>
    </citation>
    <scope>NUCLEOTIDE SEQUENCE</scope>
</reference>
<protein>
    <submittedName>
        <fullName evidence="1">Uncharacterized protein</fullName>
    </submittedName>
</protein>